<proteinExistence type="predicted"/>
<accession>A0A449BUD1</accession>
<protein>
    <submittedName>
        <fullName evidence="1">Uncharacterized protein</fullName>
    </submittedName>
</protein>
<reference evidence="1 2" key="1">
    <citation type="submission" date="2019-01" db="EMBL/GenBank/DDBJ databases">
        <authorList>
            <person name="Ramaprasad A."/>
        </authorList>
    </citation>
    <scope>NUCLEOTIDE SEQUENCE [LARGE SCALE GENOMIC DNA]</scope>
</reference>
<evidence type="ECO:0000313" key="2">
    <source>
        <dbReference type="Proteomes" id="UP000290582"/>
    </source>
</evidence>
<name>A0A449BUD1_PLAVN</name>
<evidence type="ECO:0000313" key="1">
    <source>
        <dbReference type="EMBL" id="VEV57055.1"/>
    </source>
</evidence>
<dbReference type="AlphaFoldDB" id="A0A449BUD1"/>
<dbReference type="OrthoDB" id="371439at2759"/>
<gene>
    <name evidence="1" type="ORF">PVVCY_1004020</name>
</gene>
<dbReference type="RefSeq" id="XP_008624069.1">
    <property type="nucleotide sequence ID" value="XM_008625847.1"/>
</dbReference>
<dbReference type="KEGG" id="pvv:PVVCY_1004020"/>
<dbReference type="VEuPathDB" id="PlasmoDB:PVVCY_1004020"/>
<organism evidence="1 2">
    <name type="scientific">Plasmodium vinckei vinckei</name>
    <dbReference type="NCBI Taxonomy" id="54757"/>
    <lineage>
        <taxon>Eukaryota</taxon>
        <taxon>Sar</taxon>
        <taxon>Alveolata</taxon>
        <taxon>Apicomplexa</taxon>
        <taxon>Aconoidasida</taxon>
        <taxon>Haemosporida</taxon>
        <taxon>Plasmodiidae</taxon>
        <taxon>Plasmodium</taxon>
        <taxon>Plasmodium (Vinckeia)</taxon>
    </lineage>
</organism>
<dbReference type="Proteomes" id="UP000290582">
    <property type="component" value="Chromosome PVVCY_10"/>
</dbReference>
<sequence>MKRYVVNNNNTLHESKKIRVAYEYESEIKKTGCNSPSIFDLNYIYNSIGSMERKKVNVEKLNLFNIEENVKRQKTNYLNIFNDLKNVKEIEEYDGSEGSNKNNTLCSSSKNNTLCNSNKRKLCNDIKGTIKKTVRRKYESINMHNSDHINSRKIMDSQKKDENEENKKCNLIKNKYYEKINSLLKQMHMNKIARKNG</sequence>
<dbReference type="EMBL" id="LR215066">
    <property type="protein sequence ID" value="VEV57055.1"/>
    <property type="molecule type" value="Genomic_DNA"/>
</dbReference>
<dbReference type="GeneID" id="19960388"/>